<reference evidence="1 2" key="1">
    <citation type="submission" date="2022-01" db="EMBL/GenBank/DDBJ databases">
        <title>Whole genome-based taxonomy of the Shewanellaceae.</title>
        <authorList>
            <person name="Martin-Rodriguez A.J."/>
        </authorList>
    </citation>
    <scope>NUCLEOTIDE SEQUENCE [LARGE SCALE GENOMIC DNA]</scope>
    <source>
        <strain evidence="1 2">DSM 17177</strain>
    </source>
</reference>
<evidence type="ECO:0008006" key="3">
    <source>
        <dbReference type="Google" id="ProtNLM"/>
    </source>
</evidence>
<organism evidence="1 2">
    <name type="scientific">Shewanella surugensis</name>
    <dbReference type="NCBI Taxonomy" id="212020"/>
    <lineage>
        <taxon>Bacteria</taxon>
        <taxon>Pseudomonadati</taxon>
        <taxon>Pseudomonadota</taxon>
        <taxon>Gammaproteobacteria</taxon>
        <taxon>Alteromonadales</taxon>
        <taxon>Shewanellaceae</taxon>
        <taxon>Shewanella</taxon>
    </lineage>
</organism>
<protein>
    <recommendedName>
        <fullName evidence="3">DUF3015 domain-containing protein</fullName>
    </recommendedName>
</protein>
<gene>
    <name evidence="1" type="ORF">L2764_27235</name>
</gene>
<accession>A0ABT0LL71</accession>
<dbReference type="Proteomes" id="UP001203423">
    <property type="component" value="Unassembled WGS sequence"/>
</dbReference>
<keyword evidence="2" id="KW-1185">Reference proteome</keyword>
<dbReference type="EMBL" id="JAKIKS010000314">
    <property type="protein sequence ID" value="MCL1128037.1"/>
    <property type="molecule type" value="Genomic_DNA"/>
</dbReference>
<sequence>MTGCEGTRLSVLQEYNQQKTALFSYEIIDNASVTEKGMKIFKAQLDDNLKRLNLVDEAADKVIEVICTHYYMRHEASRALLGAMAGSDNITSMVLIKDKETGDILAELKVVSKNPTILGSAQGLIKQQADKITDYIRGQKS</sequence>
<dbReference type="RefSeq" id="WP_248943458.1">
    <property type="nucleotide sequence ID" value="NZ_JAKIKS010000314.1"/>
</dbReference>
<name>A0ABT0LL71_9GAMM</name>
<evidence type="ECO:0000313" key="1">
    <source>
        <dbReference type="EMBL" id="MCL1128037.1"/>
    </source>
</evidence>
<comment type="caution">
    <text evidence="1">The sequence shown here is derived from an EMBL/GenBank/DDBJ whole genome shotgun (WGS) entry which is preliminary data.</text>
</comment>
<proteinExistence type="predicted"/>
<evidence type="ECO:0000313" key="2">
    <source>
        <dbReference type="Proteomes" id="UP001203423"/>
    </source>
</evidence>